<dbReference type="Proteomes" id="UP000298468">
    <property type="component" value="Unassembled WGS sequence"/>
</dbReference>
<dbReference type="SUPFAM" id="SSF75304">
    <property type="entry name" value="Amidase signature (AS) enzymes"/>
    <property type="match status" value="1"/>
</dbReference>
<dbReference type="Pfam" id="PF11533">
    <property type="entry name" value="AtzH-like"/>
    <property type="match status" value="1"/>
</dbReference>
<evidence type="ECO:0000259" key="1">
    <source>
        <dbReference type="Pfam" id="PF01425"/>
    </source>
</evidence>
<dbReference type="PROSITE" id="PS00571">
    <property type="entry name" value="AMIDASES"/>
    <property type="match status" value="1"/>
</dbReference>
<name>A0A4R9BM89_9MICO</name>
<accession>A0A4R9BM89</accession>
<evidence type="ECO:0000313" key="3">
    <source>
        <dbReference type="Proteomes" id="UP000298468"/>
    </source>
</evidence>
<dbReference type="InterPro" id="IPR020556">
    <property type="entry name" value="Amidase_CS"/>
</dbReference>
<gene>
    <name evidence="2" type="ORF">E3T61_15720</name>
</gene>
<reference evidence="2 3" key="1">
    <citation type="submission" date="2019-03" db="EMBL/GenBank/DDBJ databases">
        <title>Genomics of glacier-inhabiting Cryobacterium strains.</title>
        <authorList>
            <person name="Liu Q."/>
            <person name="Xin Y.-H."/>
        </authorList>
    </citation>
    <scope>NUCLEOTIDE SEQUENCE [LARGE SCALE GENOMIC DNA]</scope>
    <source>
        <strain evidence="2 3">Sr59</strain>
    </source>
</reference>
<proteinExistence type="predicted"/>
<dbReference type="InterPro" id="IPR036928">
    <property type="entry name" value="AS_sf"/>
</dbReference>
<dbReference type="RefSeq" id="WP_134641748.1">
    <property type="nucleotide sequence ID" value="NZ_SOHM01000031.1"/>
</dbReference>
<feature type="domain" description="Amidase" evidence="1">
    <location>
        <begin position="160"/>
        <end position="522"/>
    </location>
</feature>
<dbReference type="SUPFAM" id="SSF54427">
    <property type="entry name" value="NTF2-like"/>
    <property type="match status" value="1"/>
</dbReference>
<protein>
    <submittedName>
        <fullName evidence="2">DUF3225 domain-containing protein</fullName>
    </submittedName>
</protein>
<evidence type="ECO:0000313" key="2">
    <source>
        <dbReference type="EMBL" id="TFD87267.1"/>
    </source>
</evidence>
<dbReference type="PANTHER" id="PTHR46310:SF7">
    <property type="entry name" value="AMIDASE 1"/>
    <property type="match status" value="1"/>
</dbReference>
<dbReference type="Pfam" id="PF01425">
    <property type="entry name" value="Amidase"/>
    <property type="match status" value="1"/>
</dbReference>
<dbReference type="InterPro" id="IPR024507">
    <property type="entry name" value="AtzH-like"/>
</dbReference>
<dbReference type="InterPro" id="IPR023631">
    <property type="entry name" value="Amidase_dom"/>
</dbReference>
<dbReference type="EMBL" id="SOHM01000031">
    <property type="protein sequence ID" value="TFD87267.1"/>
    <property type="molecule type" value="Genomic_DNA"/>
</dbReference>
<dbReference type="PANTHER" id="PTHR46310">
    <property type="entry name" value="AMIDASE 1"/>
    <property type="match status" value="1"/>
</dbReference>
<dbReference type="OrthoDB" id="182039at2"/>
<dbReference type="Gene3D" id="3.90.1300.10">
    <property type="entry name" value="Amidase signature (AS) domain"/>
    <property type="match status" value="1"/>
</dbReference>
<dbReference type="Gene3D" id="3.10.450.50">
    <property type="match status" value="1"/>
</dbReference>
<sequence>MSEPLAVPDSAVPTPTTVAGDLPDGLLAAFAGYENALATNDLAALDAYFAAGEHTLRGDATGLLVGHDTISGFRGARAGTVARGIRSLHVRVIDPRHAVIVSVNTPDAGGAGLVTQLWAFGEEGTWQVEVAQVAAPPAAINPTVWRLVGTPLVAAPDDASDTLAGETVAVKDLYDIAGFTVGAGNPAYLREAMPATRTAPAVAALLGAGASVTGIARTDEFAYSIAGDNEHYGTPPNVRVPGALPGGSSSGPAAAVALGQASIGLATDTAGSIRVPASYQGLWGLRSTHGAVDRTGLMPLAPSFDTVGWLTRTPGVLRAAAASSLDPALQITAQQDTEPARFAVSGALVFAADEDVQTAFVAGLDRLTDTALLPPPDLVDLGDLAELLRIFRIVQAAEAWRANGDWVTAHPGALGAAVASRFETASRSDPQAEAEARTALAAARERLDTVLDGRILLLPSASSTAPARQTSAAAIDATRTATLTMTSLAGIGGYPALSVPLFEAQGKPVGLCLVGPRHTDLALIDIGAGFDRGLAAGFAPRT</sequence>
<keyword evidence="3" id="KW-1185">Reference proteome</keyword>
<dbReference type="InterPro" id="IPR032710">
    <property type="entry name" value="NTF2-like_dom_sf"/>
</dbReference>
<comment type="caution">
    <text evidence="2">The sequence shown here is derived from an EMBL/GenBank/DDBJ whole genome shotgun (WGS) entry which is preliminary data.</text>
</comment>
<dbReference type="AlphaFoldDB" id="A0A4R9BM89"/>
<organism evidence="2 3">
    <name type="scientific">Cryobacterium lactosi</name>
    <dbReference type="NCBI Taxonomy" id="1259202"/>
    <lineage>
        <taxon>Bacteria</taxon>
        <taxon>Bacillati</taxon>
        <taxon>Actinomycetota</taxon>
        <taxon>Actinomycetes</taxon>
        <taxon>Micrococcales</taxon>
        <taxon>Microbacteriaceae</taxon>
        <taxon>Cryobacterium</taxon>
    </lineage>
</organism>